<dbReference type="Gene3D" id="3.40.50.720">
    <property type="entry name" value="NAD(P)-binding Rossmann-like Domain"/>
    <property type="match status" value="1"/>
</dbReference>
<proteinExistence type="inferred from homology"/>
<gene>
    <name evidence="4" type="ORF">PCOR1329_LOCUS38556</name>
</gene>
<keyword evidence="5" id="KW-1185">Reference proteome</keyword>
<dbReference type="PANTHER" id="PTHR11645">
    <property type="entry name" value="PYRROLINE-5-CARBOXYLATE REDUCTASE"/>
    <property type="match status" value="1"/>
</dbReference>
<evidence type="ECO:0000259" key="3">
    <source>
        <dbReference type="Pfam" id="PF03807"/>
    </source>
</evidence>
<evidence type="ECO:0000256" key="2">
    <source>
        <dbReference type="ARBA" id="ARBA00023002"/>
    </source>
</evidence>
<dbReference type="EMBL" id="CAUYUJ010014667">
    <property type="protein sequence ID" value="CAK0844474.1"/>
    <property type="molecule type" value="Genomic_DNA"/>
</dbReference>
<protein>
    <recommendedName>
        <fullName evidence="3">Pyrroline-5-carboxylate reductase catalytic N-terminal domain-containing protein</fullName>
    </recommendedName>
</protein>
<organism evidence="4 5">
    <name type="scientific">Prorocentrum cordatum</name>
    <dbReference type="NCBI Taxonomy" id="2364126"/>
    <lineage>
        <taxon>Eukaryota</taxon>
        <taxon>Sar</taxon>
        <taxon>Alveolata</taxon>
        <taxon>Dinophyceae</taxon>
        <taxon>Prorocentrales</taxon>
        <taxon>Prorocentraceae</taxon>
        <taxon>Prorocentrum</taxon>
    </lineage>
</organism>
<accession>A0ABN9TFE1</accession>
<dbReference type="Pfam" id="PF03807">
    <property type="entry name" value="F420_oxidored"/>
    <property type="match status" value="1"/>
</dbReference>
<reference evidence="4" key="1">
    <citation type="submission" date="2023-10" db="EMBL/GenBank/DDBJ databases">
        <authorList>
            <person name="Chen Y."/>
            <person name="Shah S."/>
            <person name="Dougan E. K."/>
            <person name="Thang M."/>
            <person name="Chan C."/>
        </authorList>
    </citation>
    <scope>NUCLEOTIDE SEQUENCE [LARGE SCALE GENOMIC DNA]</scope>
</reference>
<dbReference type="InterPro" id="IPR036291">
    <property type="entry name" value="NAD(P)-bd_dom_sf"/>
</dbReference>
<evidence type="ECO:0000313" key="4">
    <source>
        <dbReference type="EMBL" id="CAK0844474.1"/>
    </source>
</evidence>
<evidence type="ECO:0000256" key="1">
    <source>
        <dbReference type="ARBA" id="ARBA00005525"/>
    </source>
</evidence>
<dbReference type="PANTHER" id="PTHR11645:SF0">
    <property type="entry name" value="PYRROLINE-5-CARBOXYLATE REDUCTASE 3"/>
    <property type="match status" value="1"/>
</dbReference>
<dbReference type="Proteomes" id="UP001189429">
    <property type="component" value="Unassembled WGS sequence"/>
</dbReference>
<comment type="caution">
    <text evidence="4">The sequence shown here is derived from an EMBL/GenBank/DDBJ whole genome shotgun (WGS) entry which is preliminary data.</text>
</comment>
<name>A0ABN9TFE1_9DINO</name>
<keyword evidence="2" id="KW-0560">Oxidoreductase</keyword>
<feature type="domain" description="Pyrroline-5-carboxylate reductase catalytic N-terminal" evidence="3">
    <location>
        <begin position="69"/>
        <end position="166"/>
    </location>
</feature>
<comment type="similarity">
    <text evidence="1">Belongs to the pyrroline-5-carboxylate reductase family.</text>
</comment>
<dbReference type="SUPFAM" id="SSF51735">
    <property type="entry name" value="NAD(P)-binding Rossmann-fold domains"/>
    <property type="match status" value="1"/>
</dbReference>
<evidence type="ECO:0000313" key="5">
    <source>
        <dbReference type="Proteomes" id="UP001189429"/>
    </source>
</evidence>
<dbReference type="InterPro" id="IPR028939">
    <property type="entry name" value="P5C_Rdtase_cat_N"/>
</dbReference>
<sequence length="246" mass="25543">MTRALDPWLPFSCPLPSAMARWGAQRAGAAGRLALAALAVQLCAAAGQEEASARSATAAPPLRGPLPGKIGVVGVGTIGSALVQGILRAPPSRLADPPPFVLSPRNAAKAAALRAEFPSKVTVASSDQQVLDEAALVVLALPGSTAEGVLQALRFRQGLQVVSLIAAVKFPRLEALLGPGVNCTVALPMRAVPRGQRGVTLGFPWRPYAEAMFSVTGSYTAADSLEDFTSHWLQWGPSWGTFTRGS</sequence>